<evidence type="ECO:0000313" key="3">
    <source>
        <dbReference type="Proteomes" id="UP001305779"/>
    </source>
</evidence>
<feature type="region of interest" description="Disordered" evidence="1">
    <location>
        <begin position="54"/>
        <end position="89"/>
    </location>
</feature>
<organism evidence="2 3">
    <name type="scientific">Zasmidium cellare</name>
    <name type="common">Wine cellar mold</name>
    <name type="synonym">Racodium cellare</name>
    <dbReference type="NCBI Taxonomy" id="395010"/>
    <lineage>
        <taxon>Eukaryota</taxon>
        <taxon>Fungi</taxon>
        <taxon>Dikarya</taxon>
        <taxon>Ascomycota</taxon>
        <taxon>Pezizomycotina</taxon>
        <taxon>Dothideomycetes</taxon>
        <taxon>Dothideomycetidae</taxon>
        <taxon>Mycosphaerellales</taxon>
        <taxon>Mycosphaerellaceae</taxon>
        <taxon>Zasmidium</taxon>
    </lineage>
</organism>
<dbReference type="Proteomes" id="UP001305779">
    <property type="component" value="Unassembled WGS sequence"/>
</dbReference>
<accession>A0ABR0EF51</accession>
<protein>
    <submittedName>
        <fullName evidence="2">Uncharacterized protein</fullName>
    </submittedName>
</protein>
<feature type="compositionally biased region" description="Polar residues" evidence="1">
    <location>
        <begin position="65"/>
        <end position="80"/>
    </location>
</feature>
<proteinExistence type="predicted"/>
<comment type="caution">
    <text evidence="2">The sequence shown here is derived from an EMBL/GenBank/DDBJ whole genome shotgun (WGS) entry which is preliminary data.</text>
</comment>
<sequence>MASGKAGAQSNGTDDAADLEKAFQELAKGERTATALENQLSKMEARIQALLDQAESEQRDVAQLKSENAKSTGEEQASQGNGNGEGKTS</sequence>
<dbReference type="EMBL" id="JAXOVC010000006">
    <property type="protein sequence ID" value="KAK4499866.1"/>
    <property type="molecule type" value="Genomic_DNA"/>
</dbReference>
<evidence type="ECO:0000256" key="1">
    <source>
        <dbReference type="SAM" id="MobiDB-lite"/>
    </source>
</evidence>
<evidence type="ECO:0000313" key="2">
    <source>
        <dbReference type="EMBL" id="KAK4499866.1"/>
    </source>
</evidence>
<reference evidence="2 3" key="1">
    <citation type="journal article" date="2023" name="G3 (Bethesda)">
        <title>A chromosome-level genome assembly of Zasmidium syzygii isolated from banana leaves.</title>
        <authorList>
            <person name="van Westerhoven A.C."/>
            <person name="Mehrabi R."/>
            <person name="Talebi R."/>
            <person name="Steentjes M.B.F."/>
            <person name="Corcolon B."/>
            <person name="Chong P.A."/>
            <person name="Kema G.H.J."/>
            <person name="Seidl M.F."/>
        </authorList>
    </citation>
    <scope>NUCLEOTIDE SEQUENCE [LARGE SCALE GENOMIC DNA]</scope>
    <source>
        <strain evidence="2 3">P124</strain>
    </source>
</reference>
<name>A0ABR0EF51_ZASCE</name>
<keyword evidence="3" id="KW-1185">Reference proteome</keyword>
<gene>
    <name evidence="2" type="ORF">PRZ48_008052</name>
</gene>